<evidence type="ECO:0000313" key="14">
    <source>
        <dbReference type="Proteomes" id="UP000254230"/>
    </source>
</evidence>
<feature type="transmembrane region" description="Helical" evidence="9">
    <location>
        <begin position="939"/>
        <end position="959"/>
    </location>
</feature>
<name>A0A378KT69_9GAMM</name>
<feature type="transmembrane region" description="Helical" evidence="9">
    <location>
        <begin position="12"/>
        <end position="31"/>
    </location>
</feature>
<feature type="transmembrane region" description="Helical" evidence="9">
    <location>
        <begin position="878"/>
        <end position="898"/>
    </location>
</feature>
<feature type="compositionally biased region" description="Polar residues" evidence="10">
    <location>
        <begin position="1057"/>
        <end position="1070"/>
    </location>
</feature>
<dbReference type="STRING" id="45072.Lqua_1239"/>
<feature type="transmembrane region" description="Helical" evidence="9">
    <location>
        <begin position="547"/>
        <end position="565"/>
    </location>
</feature>
<dbReference type="PANTHER" id="PTHR32063:SF13">
    <property type="entry name" value="MULTIDRUG EFFLUX PUMP SUBUNIT ACRB-RELATED"/>
    <property type="match status" value="1"/>
</dbReference>
<evidence type="ECO:0000313" key="12">
    <source>
        <dbReference type="EMBL" id="STY17742.1"/>
    </source>
</evidence>
<dbReference type="OrthoDB" id="9757904at2"/>
<feature type="transmembrane region" description="Helical" evidence="9">
    <location>
        <begin position="353"/>
        <end position="372"/>
    </location>
</feature>
<evidence type="ECO:0000256" key="6">
    <source>
        <dbReference type="ARBA" id="ARBA00022692"/>
    </source>
</evidence>
<dbReference type="Gene3D" id="3.30.70.1440">
    <property type="entry name" value="Multidrug efflux transporter AcrB pore domain"/>
    <property type="match status" value="1"/>
</dbReference>
<dbReference type="Gene3D" id="3.30.70.1430">
    <property type="entry name" value="Multidrug efflux transporter AcrB pore domain"/>
    <property type="match status" value="2"/>
</dbReference>
<dbReference type="SUPFAM" id="SSF82693">
    <property type="entry name" value="Multidrug efflux transporter AcrB pore domain, PN1, PN2, PC1 and PC2 subdomains"/>
    <property type="match status" value="4"/>
</dbReference>
<feature type="transmembrane region" description="Helical" evidence="9">
    <location>
        <begin position="405"/>
        <end position="429"/>
    </location>
</feature>
<keyword evidence="4" id="KW-1003">Cell membrane</keyword>
<protein>
    <recommendedName>
        <fullName evidence="9">Efflux pump membrane transporter</fullName>
    </recommendedName>
</protein>
<dbReference type="RefSeq" id="WP_058473413.1">
    <property type="nucleotide sequence ID" value="NZ_CAAAIL010000005.1"/>
</dbReference>
<dbReference type="FunFam" id="1.20.1640.10:FF:000001">
    <property type="entry name" value="Efflux pump membrane transporter"/>
    <property type="match status" value="1"/>
</dbReference>
<dbReference type="SUPFAM" id="SSF82714">
    <property type="entry name" value="Multidrug efflux transporter AcrB TolC docking domain, DN and DC subdomains"/>
    <property type="match status" value="2"/>
</dbReference>
<dbReference type="EMBL" id="LNYR01000012">
    <property type="protein sequence ID" value="KTD51012.1"/>
    <property type="molecule type" value="Genomic_DNA"/>
</dbReference>
<dbReference type="InterPro" id="IPR004764">
    <property type="entry name" value="MdtF-like"/>
</dbReference>
<feature type="transmembrane region" description="Helical" evidence="9">
    <location>
        <begin position="905"/>
        <end position="927"/>
    </location>
</feature>
<evidence type="ECO:0000256" key="5">
    <source>
        <dbReference type="ARBA" id="ARBA00022519"/>
    </source>
</evidence>
<dbReference type="Proteomes" id="UP000254230">
    <property type="component" value="Unassembled WGS sequence"/>
</dbReference>
<keyword evidence="6 9" id="KW-0812">Transmembrane</keyword>
<dbReference type="GO" id="GO:0015562">
    <property type="term" value="F:efflux transmembrane transporter activity"/>
    <property type="evidence" value="ECO:0007669"/>
    <property type="project" value="InterPro"/>
</dbReference>
<dbReference type="GO" id="GO:0042910">
    <property type="term" value="F:xenobiotic transmembrane transporter activity"/>
    <property type="evidence" value="ECO:0007669"/>
    <property type="project" value="TreeGrafter"/>
</dbReference>
<dbReference type="NCBIfam" id="TIGR00915">
    <property type="entry name" value="2A0602"/>
    <property type="match status" value="1"/>
</dbReference>
<dbReference type="FunFam" id="3.30.70.1430:FF:000001">
    <property type="entry name" value="Efflux pump membrane transporter"/>
    <property type="match status" value="1"/>
</dbReference>
<feature type="transmembrane region" description="Helical" evidence="9">
    <location>
        <begin position="477"/>
        <end position="500"/>
    </location>
</feature>
<feature type="transmembrane region" description="Helical" evidence="9">
    <location>
        <begin position="379"/>
        <end position="399"/>
    </location>
</feature>
<comment type="subcellular location">
    <subcellularLocation>
        <location evidence="1 9">Cell inner membrane</location>
        <topology evidence="1 9">Multi-pass membrane protein</topology>
    </subcellularLocation>
</comment>
<evidence type="ECO:0000256" key="1">
    <source>
        <dbReference type="ARBA" id="ARBA00004429"/>
    </source>
</evidence>
<keyword evidence="13" id="KW-1185">Reference proteome</keyword>
<evidence type="ECO:0000313" key="11">
    <source>
        <dbReference type="EMBL" id="KTD51012.1"/>
    </source>
</evidence>
<dbReference type="Gene3D" id="3.30.70.1320">
    <property type="entry name" value="Multidrug efflux transporter AcrB pore domain like"/>
    <property type="match status" value="1"/>
</dbReference>
<gene>
    <name evidence="12" type="primary">bepG</name>
    <name evidence="11" type="synonym">lmxF_1</name>
    <name evidence="11" type="ORF">Lqua_1239</name>
    <name evidence="12" type="ORF">NCTC12376_01555</name>
</gene>
<feature type="transmembrane region" description="Helical" evidence="9">
    <location>
        <begin position="985"/>
        <end position="1007"/>
    </location>
</feature>
<dbReference type="GO" id="GO:0005886">
    <property type="term" value="C:plasma membrane"/>
    <property type="evidence" value="ECO:0007669"/>
    <property type="project" value="UniProtKB-SubCell"/>
</dbReference>
<keyword evidence="7 9" id="KW-1133">Transmembrane helix</keyword>
<comment type="similarity">
    <text evidence="2 9">Belongs to the resistance-nodulation-cell division (RND) (TC 2.A.6) family.</text>
</comment>
<dbReference type="PANTHER" id="PTHR32063">
    <property type="match status" value="1"/>
</dbReference>
<dbReference type="Gene3D" id="1.20.1640.10">
    <property type="entry name" value="Multidrug efflux transporter AcrB transmembrane domain"/>
    <property type="match status" value="2"/>
</dbReference>
<dbReference type="InterPro" id="IPR027463">
    <property type="entry name" value="AcrB_DN_DC_subdom"/>
</dbReference>
<evidence type="ECO:0000313" key="13">
    <source>
        <dbReference type="Proteomes" id="UP000054639"/>
    </source>
</evidence>
<sequence>MISKFFIERPVLANVIALFLVFIGLIAIYVLPVSQYPAIVPPTIQVTTNYPGADAKTLISTVALPIEQQVNGVEDMLYMQSTSTNSGNYNLIVTFAIGTDLNYAQVLVQNRVQAAMAQLPEAVQKQGVLVQQKSTAILQFITLTSQNNEYDGVFLDSYAEINMQDELSRLPGVGNVLVFGSGSYAMRIWLDPGKMQAYSLNPSDVINAISYQNKEVSAGQLGAPPTVGDQSYQFTVNVPGQLADPNQFANIIIKTISTAPDVNASASSTAQIVRIRDVGRVELGSSSYSQLAKFNGKPTAAIGIYQLPGANALEVASEVRKTVEKMAKKFPPGLQYDIPFDTTMFVKASITEVYKTLIEAGILVLLVIVVFLQNFRATLVPATTVPVTIIGTFFALLLLGYTINLLTLFGLVLAIGIVVDDAIVIVEGVTQHIENGVPPKEASIKAMKELFGPILGITMVLMAVFVPAGFMPGLTGAMYAQFALVIAATAFISAINAMTLKPTQCALWLKPVDTSKPKNIVFRTFDRIYNPLEAAYLKFINRLVHHSGPVCLIGALLVALAIFGLTRIPTGFIPIEDQGYLVLSVQLPDGASLGRTDAVLNELTKKISHIDGIENVIAIDGISLLDNNSSLANSGVMYLIFKDWSLRGKSENLLALYTKLNAIAKETLDAKVMVVIPPSIQGLGLSGGFQMQIELQDGTFDYNKLQQVTDSFINYGVQEPQMQNLMTSFRSNVPQVSAPINRTKAEALGVHVGDAFDTLQTYLGSSYVNLFTKFGQVFPVYVQADAASRGTAENLRNYYVKNEAGSMVSLGTLTDVSPAVGPAIISLYNLYPSSNINGIAAKGFSSGQGIQTMEQIAKEQLPPGMSYEWTSTAYQEKIAGNMSYFIFALSLVLVYLILSGQYENWLIPTSIILSVPLTLIGTVLALSSLGMDNNMYTQIGLLLLIALATKNAILIVEVAHEQRQIHHKSIFESAVLGAKTRFRPILMTSFAFIMGVMPLVFATGAGANARKSIGIAVSSGMIASTCLAVVFVPVFYVLLESWQEKRKETKLKKTGHAVNNKSDPSDSIDQ</sequence>
<feature type="transmembrane region" description="Helical" evidence="9">
    <location>
        <begin position="450"/>
        <end position="471"/>
    </location>
</feature>
<evidence type="ECO:0000256" key="3">
    <source>
        <dbReference type="ARBA" id="ARBA00022448"/>
    </source>
</evidence>
<keyword evidence="5 9" id="KW-0997">Cell inner membrane</keyword>
<dbReference type="EMBL" id="UGOW01000001">
    <property type="protein sequence ID" value="STY17742.1"/>
    <property type="molecule type" value="Genomic_DNA"/>
</dbReference>
<dbReference type="AlphaFoldDB" id="A0A378KT69"/>
<reference evidence="11 13" key="1">
    <citation type="submission" date="2015-11" db="EMBL/GenBank/DDBJ databases">
        <title>Genomic analysis of 38 Legionella species identifies large and diverse effector repertoires.</title>
        <authorList>
            <person name="Burstein D."/>
            <person name="Amaro F."/>
            <person name="Zusman T."/>
            <person name="Lifshitz Z."/>
            <person name="Cohen O."/>
            <person name="Gilbert J.A."/>
            <person name="Pupko T."/>
            <person name="Shuman H.A."/>
            <person name="Segal G."/>
        </authorList>
    </citation>
    <scope>NUCLEOTIDE SEQUENCE [LARGE SCALE GENOMIC DNA]</scope>
    <source>
        <strain evidence="11 13">ATCC 49507</strain>
    </source>
</reference>
<keyword evidence="3 9" id="KW-0813">Transport</keyword>
<organism evidence="12 14">
    <name type="scientific">Legionella quateirensis</name>
    <dbReference type="NCBI Taxonomy" id="45072"/>
    <lineage>
        <taxon>Bacteria</taxon>
        <taxon>Pseudomonadati</taxon>
        <taxon>Pseudomonadota</taxon>
        <taxon>Gammaproteobacteria</taxon>
        <taxon>Legionellales</taxon>
        <taxon>Legionellaceae</taxon>
        <taxon>Legionella</taxon>
    </lineage>
</organism>
<evidence type="ECO:0000256" key="10">
    <source>
        <dbReference type="SAM" id="MobiDB-lite"/>
    </source>
</evidence>
<evidence type="ECO:0000256" key="2">
    <source>
        <dbReference type="ARBA" id="ARBA00010942"/>
    </source>
</evidence>
<dbReference type="InterPro" id="IPR001036">
    <property type="entry name" value="Acrflvin-R"/>
</dbReference>
<dbReference type="PRINTS" id="PR00702">
    <property type="entry name" value="ACRIFLAVINRP"/>
</dbReference>
<dbReference type="GO" id="GO:0009636">
    <property type="term" value="P:response to toxic substance"/>
    <property type="evidence" value="ECO:0007669"/>
    <property type="project" value="UniProtKB-ARBA"/>
</dbReference>
<dbReference type="SUPFAM" id="SSF82866">
    <property type="entry name" value="Multidrug efflux transporter AcrB transmembrane domain"/>
    <property type="match status" value="2"/>
</dbReference>
<dbReference type="Gene3D" id="3.30.2090.10">
    <property type="entry name" value="Multidrug efflux transporter AcrB TolC docking domain, DN and DC subdomains"/>
    <property type="match status" value="2"/>
</dbReference>
<evidence type="ECO:0000256" key="4">
    <source>
        <dbReference type="ARBA" id="ARBA00022475"/>
    </source>
</evidence>
<dbReference type="Pfam" id="PF00873">
    <property type="entry name" value="ACR_tran"/>
    <property type="match status" value="1"/>
</dbReference>
<reference evidence="12 14" key="2">
    <citation type="submission" date="2018-06" db="EMBL/GenBank/DDBJ databases">
        <authorList>
            <consortium name="Pathogen Informatics"/>
            <person name="Doyle S."/>
        </authorList>
    </citation>
    <scope>NUCLEOTIDE SEQUENCE [LARGE SCALE GENOMIC DNA]</scope>
    <source>
        <strain evidence="12 14">NCTC12376</strain>
    </source>
</reference>
<accession>A0A378KT69</accession>
<keyword evidence="8 9" id="KW-0472">Membrane</keyword>
<proteinExistence type="inferred from homology"/>
<feature type="region of interest" description="Disordered" evidence="10">
    <location>
        <begin position="1050"/>
        <end position="1070"/>
    </location>
</feature>
<dbReference type="Proteomes" id="UP000054639">
    <property type="component" value="Unassembled WGS sequence"/>
</dbReference>
<evidence type="ECO:0000256" key="9">
    <source>
        <dbReference type="RuleBase" id="RU364070"/>
    </source>
</evidence>
<evidence type="ECO:0000256" key="8">
    <source>
        <dbReference type="ARBA" id="ARBA00023136"/>
    </source>
</evidence>
<feature type="transmembrane region" description="Helical" evidence="9">
    <location>
        <begin position="1013"/>
        <end position="1039"/>
    </location>
</feature>
<evidence type="ECO:0000256" key="7">
    <source>
        <dbReference type="ARBA" id="ARBA00022989"/>
    </source>
</evidence>